<dbReference type="Proteomes" id="UP000031549">
    <property type="component" value="Unassembled WGS sequence"/>
</dbReference>
<proteinExistence type="predicted"/>
<protein>
    <submittedName>
        <fullName evidence="2">Uncharacterized protein</fullName>
    </submittedName>
</protein>
<feature type="coiled-coil region" evidence="1">
    <location>
        <begin position="14"/>
        <end position="48"/>
    </location>
</feature>
<dbReference type="AlphaFoldDB" id="A0A846H9G9"/>
<sequence length="59" mass="6791">MNLQDFESQYRNSMDETLNELQTAMLLLAQAQRKISEIGNNVQNLSQIVEEFIASQKSE</sequence>
<evidence type="ECO:0000313" key="3">
    <source>
        <dbReference type="Proteomes" id="UP000031549"/>
    </source>
</evidence>
<dbReference type="RefSeq" id="WP_039743065.1">
    <property type="nucleotide sequence ID" value="NZ_JTCM02000020.1"/>
</dbReference>
<dbReference type="EMBL" id="JTCM02000020">
    <property type="protein sequence ID" value="NEU73240.1"/>
    <property type="molecule type" value="Genomic_DNA"/>
</dbReference>
<comment type="caution">
    <text evidence="2">The sequence shown here is derived from an EMBL/GenBank/DDBJ whole genome shotgun (WGS) entry which is preliminary data.</text>
</comment>
<evidence type="ECO:0000313" key="2">
    <source>
        <dbReference type="EMBL" id="NEU73240.1"/>
    </source>
</evidence>
<name>A0A846H9G9_9CYAN</name>
<gene>
    <name evidence="2" type="ORF">PI95_011860</name>
</gene>
<organism evidence="2 3">
    <name type="scientific">Hassallia byssoidea VB512170</name>
    <dbReference type="NCBI Taxonomy" id="1304833"/>
    <lineage>
        <taxon>Bacteria</taxon>
        <taxon>Bacillati</taxon>
        <taxon>Cyanobacteriota</taxon>
        <taxon>Cyanophyceae</taxon>
        <taxon>Nostocales</taxon>
        <taxon>Tolypothrichaceae</taxon>
        <taxon>Hassallia</taxon>
    </lineage>
</organism>
<keyword evidence="1" id="KW-0175">Coiled coil</keyword>
<evidence type="ECO:0000256" key="1">
    <source>
        <dbReference type="SAM" id="Coils"/>
    </source>
</evidence>
<accession>A0A846H9G9</accession>
<reference evidence="2 3" key="1">
    <citation type="journal article" date="2015" name="Genome Announc.">
        <title>Draft Genome Sequence of Cyanobacterium Hassallia byssoidea Strain VB512170, Isolated from Monuments in India.</title>
        <authorList>
            <person name="Singh D."/>
            <person name="Chandrababunaidu M.M."/>
            <person name="Panda A."/>
            <person name="Sen D."/>
            <person name="Bhattacharyya S."/>
            <person name="Adhikary S.P."/>
            <person name="Tripathy S."/>
        </authorList>
    </citation>
    <scope>NUCLEOTIDE SEQUENCE [LARGE SCALE GENOMIC DNA]</scope>
    <source>
        <strain evidence="2 3">VB512170</strain>
    </source>
</reference>
<keyword evidence="3" id="KW-1185">Reference proteome</keyword>